<protein>
    <submittedName>
        <fullName evidence="5">Agmatinase</fullName>
        <ecNumber evidence="5">3.5.3.11</ecNumber>
    </submittedName>
</protein>
<dbReference type="Pfam" id="PF00491">
    <property type="entry name" value="Arginase"/>
    <property type="match status" value="1"/>
</dbReference>
<dbReference type="InterPro" id="IPR005925">
    <property type="entry name" value="Agmatinase-rel"/>
</dbReference>
<dbReference type="InterPro" id="IPR006035">
    <property type="entry name" value="Ureohydrolase"/>
</dbReference>
<organism evidence="5 6">
    <name type="scientific">Kiloniella antarctica</name>
    <dbReference type="NCBI Taxonomy" id="1550907"/>
    <lineage>
        <taxon>Bacteria</taxon>
        <taxon>Pseudomonadati</taxon>
        <taxon>Pseudomonadota</taxon>
        <taxon>Alphaproteobacteria</taxon>
        <taxon>Rhodospirillales</taxon>
        <taxon>Kiloniellaceae</taxon>
        <taxon>Kiloniella</taxon>
    </lineage>
</organism>
<dbReference type="GO" id="GO:0008783">
    <property type="term" value="F:agmatinase activity"/>
    <property type="evidence" value="ECO:0007669"/>
    <property type="project" value="UniProtKB-EC"/>
</dbReference>
<evidence type="ECO:0000256" key="1">
    <source>
        <dbReference type="ARBA" id="ARBA00009227"/>
    </source>
</evidence>
<dbReference type="NCBIfam" id="TIGR01230">
    <property type="entry name" value="agmatinase"/>
    <property type="match status" value="1"/>
</dbReference>
<dbReference type="InterPro" id="IPR020855">
    <property type="entry name" value="Ureohydrolase_Mn_BS"/>
</dbReference>
<dbReference type="PIRSF" id="PIRSF036979">
    <property type="entry name" value="Arginase"/>
    <property type="match status" value="1"/>
</dbReference>
<comment type="caution">
    <text evidence="5">The sequence shown here is derived from an EMBL/GenBank/DDBJ whole genome shotgun (WGS) entry which is preliminary data.</text>
</comment>
<evidence type="ECO:0000256" key="3">
    <source>
        <dbReference type="ARBA" id="ARBA00022801"/>
    </source>
</evidence>
<dbReference type="PROSITE" id="PS51409">
    <property type="entry name" value="ARGINASE_2"/>
    <property type="match status" value="1"/>
</dbReference>
<dbReference type="PROSITE" id="PS01053">
    <property type="entry name" value="ARGINASE_1"/>
    <property type="match status" value="1"/>
</dbReference>
<dbReference type="PANTHER" id="PTHR11358">
    <property type="entry name" value="ARGINASE/AGMATINASE"/>
    <property type="match status" value="1"/>
</dbReference>
<keyword evidence="2" id="KW-0479">Metal-binding</keyword>
<dbReference type="CDD" id="cd11592">
    <property type="entry name" value="Agmatinase_PAH"/>
    <property type="match status" value="1"/>
</dbReference>
<dbReference type="EC" id="3.5.3.11" evidence="5"/>
<dbReference type="RefSeq" id="WP_380249822.1">
    <property type="nucleotide sequence ID" value="NZ_JBHUII010000003.1"/>
</dbReference>
<sequence>MTDISGINSEGDHAFMSTSLLGTEVEPMYSGATSFMRRKYTRDLTEADVAISGIPYDCSVTGRSGTRLGPRAVRNASVNLAWAPHFPSGLDVFEVLAVADYGDLVFDPGQPMSVPEAIEAHAKSILDTDTAMVTLGGDHFVTYPILKAHAEKHGQLALIQIDAHSDTWEEDQQRIDHGTMFYHAAKQGIIDPASSAQVGIRTHNDKTHGFNIIHAPWVHEKGPEAVVAEIRRIVGDRKAYLTFDIDSLDPAFAPGTGTPVTGGLTPHQALTILRGLEGLNIVGADVVEVSPAYDVGEITALAGATMAFEMLYLLARQKQAKG</sequence>
<dbReference type="Proteomes" id="UP001597294">
    <property type="component" value="Unassembled WGS sequence"/>
</dbReference>
<proteinExistence type="inferred from homology"/>
<gene>
    <name evidence="5" type="primary">speB</name>
    <name evidence="5" type="ORF">ACFSKO_06885</name>
</gene>
<dbReference type="PANTHER" id="PTHR11358:SF26">
    <property type="entry name" value="GUANIDINO ACID HYDROLASE, MITOCHONDRIAL"/>
    <property type="match status" value="1"/>
</dbReference>
<evidence type="ECO:0000313" key="6">
    <source>
        <dbReference type="Proteomes" id="UP001597294"/>
    </source>
</evidence>
<dbReference type="EMBL" id="JBHUII010000003">
    <property type="protein sequence ID" value="MFD2205326.1"/>
    <property type="molecule type" value="Genomic_DNA"/>
</dbReference>
<evidence type="ECO:0000256" key="4">
    <source>
        <dbReference type="RuleBase" id="RU003684"/>
    </source>
</evidence>
<dbReference type="InterPro" id="IPR023696">
    <property type="entry name" value="Ureohydrolase_dom_sf"/>
</dbReference>
<evidence type="ECO:0000256" key="2">
    <source>
        <dbReference type="ARBA" id="ARBA00022723"/>
    </source>
</evidence>
<dbReference type="Gene3D" id="3.40.800.10">
    <property type="entry name" value="Ureohydrolase domain"/>
    <property type="match status" value="1"/>
</dbReference>
<accession>A0ABW5BJL7</accession>
<comment type="similarity">
    <text evidence="1">Belongs to the arginase family. Agmatinase subfamily.</text>
</comment>
<dbReference type="SUPFAM" id="SSF52768">
    <property type="entry name" value="Arginase/deacetylase"/>
    <property type="match status" value="1"/>
</dbReference>
<keyword evidence="6" id="KW-1185">Reference proteome</keyword>
<evidence type="ECO:0000313" key="5">
    <source>
        <dbReference type="EMBL" id="MFD2205326.1"/>
    </source>
</evidence>
<name>A0ABW5BJL7_9PROT</name>
<keyword evidence="3 4" id="KW-0378">Hydrolase</keyword>
<reference evidence="6" key="1">
    <citation type="journal article" date="2019" name="Int. J. Syst. Evol. Microbiol.">
        <title>The Global Catalogue of Microorganisms (GCM) 10K type strain sequencing project: providing services to taxonomists for standard genome sequencing and annotation.</title>
        <authorList>
            <consortium name="The Broad Institute Genomics Platform"/>
            <consortium name="The Broad Institute Genome Sequencing Center for Infectious Disease"/>
            <person name="Wu L."/>
            <person name="Ma J."/>
        </authorList>
    </citation>
    <scope>NUCLEOTIDE SEQUENCE [LARGE SCALE GENOMIC DNA]</scope>
    <source>
        <strain evidence="6">CGMCC 4.7192</strain>
    </source>
</reference>
<dbReference type="NCBIfam" id="NF002564">
    <property type="entry name" value="PRK02190.1"/>
    <property type="match status" value="1"/>
</dbReference>